<evidence type="ECO:0000256" key="11">
    <source>
        <dbReference type="SAM" id="MobiDB-lite"/>
    </source>
</evidence>
<keyword evidence="5 12" id="KW-0472">Membrane</keyword>
<evidence type="ECO:0000256" key="7">
    <source>
        <dbReference type="ARBA" id="ARBA00023209"/>
    </source>
</evidence>
<keyword evidence="8" id="KW-0456">Lyase</keyword>
<evidence type="ECO:0000256" key="1">
    <source>
        <dbReference type="ARBA" id="ARBA00022475"/>
    </source>
</evidence>
<dbReference type="Pfam" id="PF02666">
    <property type="entry name" value="PS_Dcarbxylase"/>
    <property type="match status" value="1"/>
</dbReference>
<evidence type="ECO:0000256" key="4">
    <source>
        <dbReference type="ARBA" id="ARBA00023098"/>
    </source>
</evidence>
<evidence type="ECO:0000256" key="3">
    <source>
        <dbReference type="ARBA" id="ARBA00022793"/>
    </source>
</evidence>
<evidence type="ECO:0000256" key="12">
    <source>
        <dbReference type="SAM" id="Phobius"/>
    </source>
</evidence>
<evidence type="ECO:0000313" key="13">
    <source>
        <dbReference type="EMBL" id="SNZ04817.1"/>
    </source>
</evidence>
<dbReference type="RefSeq" id="WP_097007685.1">
    <property type="nucleotide sequence ID" value="NZ_OBEJ01000001.1"/>
</dbReference>
<feature type="compositionally biased region" description="Acidic residues" evidence="11">
    <location>
        <begin position="200"/>
        <end position="215"/>
    </location>
</feature>
<dbReference type="NCBIfam" id="NF003683">
    <property type="entry name" value="PRK05305.2-3"/>
    <property type="match status" value="1"/>
</dbReference>
<sequence length="242" mass="26181">MNFAPGAWKYALVPLLGAFPALIFSPGVTAVLLALAGAVLYFYRDPERTAPVSGVAAPADGKVSVLREEDGRVRVGVFMNVWDVHVNRAPMGGTVETVEHVPGAHRPAFAKESDRNERVRIAFEDYEVTLVAGAFARRIHPYLEADDAVERGDRIGHISFGSRADVLLPPTFDREDVVVERGEKVTAGETVIARRGGDGPVDEFDAAEQFDAEASDEGRTDLGDSQTESAERTGVGMVDERE</sequence>
<proteinExistence type="predicted"/>
<dbReference type="PANTHER" id="PTHR35809">
    <property type="entry name" value="ARCHAETIDYLSERINE DECARBOXYLASE PROENZYME-RELATED"/>
    <property type="match status" value="1"/>
</dbReference>
<evidence type="ECO:0000256" key="2">
    <source>
        <dbReference type="ARBA" id="ARBA00022516"/>
    </source>
</evidence>
<keyword evidence="4" id="KW-0443">Lipid metabolism</keyword>
<evidence type="ECO:0000256" key="5">
    <source>
        <dbReference type="ARBA" id="ARBA00023136"/>
    </source>
</evidence>
<evidence type="ECO:0000256" key="10">
    <source>
        <dbReference type="ARBA" id="ARBA00023317"/>
    </source>
</evidence>
<keyword evidence="3" id="KW-0210">Decarboxylase</keyword>
<dbReference type="InterPro" id="IPR003817">
    <property type="entry name" value="PS_Dcarbxylase"/>
</dbReference>
<dbReference type="GO" id="GO:0004609">
    <property type="term" value="F:phosphatidylserine decarboxylase activity"/>
    <property type="evidence" value="ECO:0007669"/>
    <property type="project" value="InterPro"/>
</dbReference>
<keyword evidence="12" id="KW-0812">Transmembrane</keyword>
<feature type="region of interest" description="Disordered" evidence="11">
    <location>
        <begin position="193"/>
        <end position="242"/>
    </location>
</feature>
<dbReference type="GO" id="GO:0008654">
    <property type="term" value="P:phospholipid biosynthetic process"/>
    <property type="evidence" value="ECO:0007669"/>
    <property type="project" value="UniProtKB-KW"/>
</dbReference>
<keyword evidence="9" id="KW-1208">Phospholipid metabolism</keyword>
<keyword evidence="10" id="KW-0670">Pyruvate</keyword>
<evidence type="ECO:0000256" key="9">
    <source>
        <dbReference type="ARBA" id="ARBA00023264"/>
    </source>
</evidence>
<evidence type="ECO:0000256" key="6">
    <source>
        <dbReference type="ARBA" id="ARBA00023145"/>
    </source>
</evidence>
<dbReference type="NCBIfam" id="NF038088">
    <property type="entry name" value="anchor_synt_D"/>
    <property type="match status" value="1"/>
</dbReference>
<evidence type="ECO:0000256" key="8">
    <source>
        <dbReference type="ARBA" id="ARBA00023239"/>
    </source>
</evidence>
<keyword evidence="12" id="KW-1133">Transmembrane helix</keyword>
<dbReference type="AlphaFoldDB" id="A0A285N7H6"/>
<feature type="transmembrane region" description="Helical" evidence="12">
    <location>
        <begin position="12"/>
        <end position="43"/>
    </location>
</feature>
<accession>A0A285N7H6</accession>
<keyword evidence="1" id="KW-1003">Cell membrane</keyword>
<dbReference type="EMBL" id="OBEJ01000001">
    <property type="protein sequence ID" value="SNZ04817.1"/>
    <property type="molecule type" value="Genomic_DNA"/>
</dbReference>
<dbReference type="OrthoDB" id="50255at2157"/>
<gene>
    <name evidence="13" type="ORF">SAMN06269185_0688</name>
</gene>
<keyword evidence="2" id="KW-0444">Lipid biosynthesis</keyword>
<dbReference type="PANTHER" id="PTHR35809:SF1">
    <property type="entry name" value="ARCHAETIDYLSERINE DECARBOXYLASE PROENZYME-RELATED"/>
    <property type="match status" value="1"/>
</dbReference>
<dbReference type="InterPro" id="IPR033175">
    <property type="entry name" value="PSD-A"/>
</dbReference>
<keyword evidence="14" id="KW-1185">Reference proteome</keyword>
<dbReference type="Proteomes" id="UP000219453">
    <property type="component" value="Unassembled WGS sequence"/>
</dbReference>
<evidence type="ECO:0000313" key="14">
    <source>
        <dbReference type="Proteomes" id="UP000219453"/>
    </source>
</evidence>
<keyword evidence="6" id="KW-0865">Zymogen</keyword>
<name>A0A285N7H6_NATPI</name>
<reference evidence="13 14" key="1">
    <citation type="submission" date="2017-09" db="EMBL/GenBank/DDBJ databases">
        <authorList>
            <person name="Ehlers B."/>
            <person name="Leendertz F.H."/>
        </authorList>
    </citation>
    <scope>NUCLEOTIDE SEQUENCE [LARGE SCALE GENOMIC DNA]</scope>
    <source>
        <strain evidence="13 14">DSM 27208</strain>
    </source>
</reference>
<protein>
    <submittedName>
        <fullName evidence="13">Phosphatidylserine decarboxylase</fullName>
    </submittedName>
</protein>
<keyword evidence="7" id="KW-0594">Phospholipid biosynthesis</keyword>
<organism evidence="13 14">
    <name type="scientific">Natronoarchaeum philippinense</name>
    <dbReference type="NCBI Taxonomy" id="558529"/>
    <lineage>
        <taxon>Archaea</taxon>
        <taxon>Methanobacteriati</taxon>
        <taxon>Methanobacteriota</taxon>
        <taxon>Stenosarchaea group</taxon>
        <taxon>Halobacteria</taxon>
        <taxon>Halobacteriales</taxon>
        <taxon>Natronoarchaeaceae</taxon>
    </lineage>
</organism>